<accession>A0A0F9NKY5</accession>
<proteinExistence type="predicted"/>
<organism evidence="1">
    <name type="scientific">marine sediment metagenome</name>
    <dbReference type="NCBI Taxonomy" id="412755"/>
    <lineage>
        <taxon>unclassified sequences</taxon>
        <taxon>metagenomes</taxon>
        <taxon>ecological metagenomes</taxon>
    </lineage>
</organism>
<name>A0A0F9NKY5_9ZZZZ</name>
<evidence type="ECO:0000313" key="1">
    <source>
        <dbReference type="EMBL" id="KKM89420.1"/>
    </source>
</evidence>
<dbReference type="AlphaFoldDB" id="A0A0F9NKY5"/>
<sequence>MPEPHDWNAGDPPLGTGDMTVLLHGLHVLSAPEDECGYRCSHGGVCTLTEGHTGQHDADGHCQWGTA</sequence>
<gene>
    <name evidence="1" type="ORF">LCGC14_1248870</name>
</gene>
<dbReference type="EMBL" id="LAZR01006818">
    <property type="protein sequence ID" value="KKM89420.1"/>
    <property type="molecule type" value="Genomic_DNA"/>
</dbReference>
<protein>
    <submittedName>
        <fullName evidence="1">Uncharacterized protein</fullName>
    </submittedName>
</protein>
<comment type="caution">
    <text evidence="1">The sequence shown here is derived from an EMBL/GenBank/DDBJ whole genome shotgun (WGS) entry which is preliminary data.</text>
</comment>
<reference evidence="1" key="1">
    <citation type="journal article" date="2015" name="Nature">
        <title>Complex archaea that bridge the gap between prokaryotes and eukaryotes.</title>
        <authorList>
            <person name="Spang A."/>
            <person name="Saw J.H."/>
            <person name="Jorgensen S.L."/>
            <person name="Zaremba-Niedzwiedzka K."/>
            <person name="Martijn J."/>
            <person name="Lind A.E."/>
            <person name="van Eijk R."/>
            <person name="Schleper C."/>
            <person name="Guy L."/>
            <person name="Ettema T.J."/>
        </authorList>
    </citation>
    <scope>NUCLEOTIDE SEQUENCE</scope>
</reference>